<accession>A0A7U7GEY4</accession>
<dbReference type="Proteomes" id="UP000019184">
    <property type="component" value="Unassembled WGS sequence"/>
</dbReference>
<organism evidence="2 3">
    <name type="scientific">Candidatus Contendobacter odensis Run_B_J11</name>
    <dbReference type="NCBI Taxonomy" id="1400861"/>
    <lineage>
        <taxon>Bacteria</taxon>
        <taxon>Pseudomonadati</taxon>
        <taxon>Pseudomonadota</taxon>
        <taxon>Gammaproteobacteria</taxon>
        <taxon>Candidatus Competibacteraceae</taxon>
        <taxon>Candidatus Contendibacter</taxon>
    </lineage>
</organism>
<protein>
    <recommendedName>
        <fullName evidence="1">TfoX C-terminal domain-containing protein</fullName>
    </recommendedName>
</protein>
<evidence type="ECO:0000313" key="2">
    <source>
        <dbReference type="EMBL" id="CDH47019.1"/>
    </source>
</evidence>
<comment type="caution">
    <text evidence="2">The sequence shown here is derived from an EMBL/GenBank/DDBJ whole genome shotgun (WGS) entry which is preliminary data.</text>
</comment>
<dbReference type="PANTHER" id="PTHR36121:SF1">
    <property type="entry name" value="PROTEIN SXY"/>
    <property type="match status" value="1"/>
</dbReference>
<evidence type="ECO:0000259" key="1">
    <source>
        <dbReference type="Pfam" id="PF04994"/>
    </source>
</evidence>
<dbReference type="RefSeq" id="WP_034435773.1">
    <property type="nucleotide sequence ID" value="NZ_CBTK010000287.1"/>
</dbReference>
<dbReference type="PANTHER" id="PTHR36121">
    <property type="entry name" value="PROTEIN SXY"/>
    <property type="match status" value="1"/>
</dbReference>
<keyword evidence="3" id="KW-1185">Reference proteome</keyword>
<dbReference type="Pfam" id="PF04994">
    <property type="entry name" value="TfoX_C"/>
    <property type="match status" value="1"/>
</dbReference>
<gene>
    <name evidence="2" type="ORF">BN874_70003</name>
</gene>
<dbReference type="EMBL" id="CBTK010000287">
    <property type="protein sequence ID" value="CDH47019.1"/>
    <property type="molecule type" value="Genomic_DNA"/>
</dbReference>
<dbReference type="InterPro" id="IPR007077">
    <property type="entry name" value="TfoX_C"/>
</dbReference>
<dbReference type="InterPro" id="IPR047525">
    <property type="entry name" value="TfoX-like"/>
</dbReference>
<dbReference type="OrthoDB" id="1034776at2"/>
<dbReference type="AlphaFoldDB" id="A0A7U7GEY4"/>
<name>A0A7U7GEY4_9GAMM</name>
<reference evidence="2 3" key="1">
    <citation type="journal article" date="2014" name="ISME J.">
        <title>Candidatus Competibacter-lineage genomes retrieved from metagenomes reveal functional metabolic diversity.</title>
        <authorList>
            <person name="McIlroy S.J."/>
            <person name="Albertsen M."/>
            <person name="Andresen E.K."/>
            <person name="Saunders A.M."/>
            <person name="Kristiansen R."/>
            <person name="Stokholm-Bjerregaard M."/>
            <person name="Nielsen K.L."/>
            <person name="Nielsen P.H."/>
        </authorList>
    </citation>
    <scope>NUCLEOTIDE SEQUENCE [LARGE SCALE GENOMIC DNA]</scope>
    <source>
        <strain evidence="2 3">Run_B_J11</strain>
    </source>
</reference>
<sequence length="99" mass="10985">MAAENGRLFPGIGPKSGEMLRAAGITSLPQFRELGSVRAYVMVKRAARENPSLNFKPSLNFLWGLEGLLTGEHWRDIAKNERTSLLLALEEAERNRSSS</sequence>
<proteinExistence type="predicted"/>
<feature type="domain" description="TfoX C-terminal" evidence="1">
    <location>
        <begin position="10"/>
        <end position="87"/>
    </location>
</feature>
<dbReference type="Gene3D" id="1.10.150.20">
    <property type="entry name" value="5' to 3' exonuclease, C-terminal subdomain"/>
    <property type="match status" value="1"/>
</dbReference>
<evidence type="ECO:0000313" key="3">
    <source>
        <dbReference type="Proteomes" id="UP000019184"/>
    </source>
</evidence>